<gene>
    <name evidence="4" type="ORF">BTO13_12220</name>
</gene>
<organism evidence="4 5">
    <name type="scientific">Polaribacter gangjinensis</name>
    <dbReference type="NCBI Taxonomy" id="574710"/>
    <lineage>
        <taxon>Bacteria</taxon>
        <taxon>Pseudomonadati</taxon>
        <taxon>Bacteroidota</taxon>
        <taxon>Flavobacteriia</taxon>
        <taxon>Flavobacteriales</taxon>
        <taxon>Flavobacteriaceae</taxon>
    </lineage>
</organism>
<name>A0A2S7WF80_9FLAO</name>
<dbReference type="OrthoDB" id="1119899at2"/>
<dbReference type="AlphaFoldDB" id="A0A2S7WF80"/>
<dbReference type="RefSeq" id="WP_105047088.1">
    <property type="nucleotide sequence ID" value="NZ_CP150662.1"/>
</dbReference>
<evidence type="ECO:0000313" key="5">
    <source>
        <dbReference type="Proteomes" id="UP000237608"/>
    </source>
</evidence>
<dbReference type="InterPro" id="IPR000644">
    <property type="entry name" value="CBS_dom"/>
</dbReference>
<keyword evidence="5" id="KW-1185">Reference proteome</keyword>
<dbReference type="InterPro" id="IPR046342">
    <property type="entry name" value="CBS_dom_sf"/>
</dbReference>
<dbReference type="InterPro" id="IPR051257">
    <property type="entry name" value="Diverse_CBS-Domain"/>
</dbReference>
<evidence type="ECO:0000256" key="1">
    <source>
        <dbReference type="ARBA" id="ARBA00023122"/>
    </source>
</evidence>
<reference evidence="4 5" key="1">
    <citation type="submission" date="2016-12" db="EMBL/GenBank/DDBJ databases">
        <title>Trade-off between light-utilization and light-protection in marine flavobacteria.</title>
        <authorList>
            <person name="Kumagai Y."/>
            <person name="Yoshizawa S."/>
            <person name="Kogure K."/>
            <person name="Iwasaki W."/>
        </authorList>
    </citation>
    <scope>NUCLEOTIDE SEQUENCE [LARGE SCALE GENOMIC DNA]</scope>
    <source>
        <strain evidence="4 5">KCTC 22729</strain>
    </source>
</reference>
<dbReference type="Gene3D" id="3.10.580.10">
    <property type="entry name" value="CBS-domain"/>
    <property type="match status" value="1"/>
</dbReference>
<proteinExistence type="predicted"/>
<accession>A0A2S7WF80</accession>
<dbReference type="Proteomes" id="UP000237608">
    <property type="component" value="Unassembled WGS sequence"/>
</dbReference>
<dbReference type="EMBL" id="MSCL01000001">
    <property type="protein sequence ID" value="PQJ75941.1"/>
    <property type="molecule type" value="Genomic_DNA"/>
</dbReference>
<dbReference type="PANTHER" id="PTHR43080:SF2">
    <property type="entry name" value="CBS DOMAIN-CONTAINING PROTEIN"/>
    <property type="match status" value="1"/>
</dbReference>
<dbReference type="PANTHER" id="PTHR43080">
    <property type="entry name" value="CBS DOMAIN-CONTAINING PROTEIN CBSX3, MITOCHONDRIAL"/>
    <property type="match status" value="1"/>
</dbReference>
<feature type="domain" description="CBS" evidence="3">
    <location>
        <begin position="11"/>
        <end position="68"/>
    </location>
</feature>
<dbReference type="Pfam" id="PF00571">
    <property type="entry name" value="CBS"/>
    <property type="match status" value="2"/>
</dbReference>
<dbReference type="SUPFAM" id="SSF54631">
    <property type="entry name" value="CBS-domain pair"/>
    <property type="match status" value="1"/>
</dbReference>
<protein>
    <submittedName>
        <fullName evidence="4">CBS domain-containing protein</fullName>
    </submittedName>
</protein>
<evidence type="ECO:0000313" key="4">
    <source>
        <dbReference type="EMBL" id="PQJ75941.1"/>
    </source>
</evidence>
<comment type="caution">
    <text evidence="4">The sequence shown here is derived from an EMBL/GenBank/DDBJ whole genome shotgun (WGS) entry which is preliminary data.</text>
</comment>
<dbReference type="PROSITE" id="PS51371">
    <property type="entry name" value="CBS"/>
    <property type="match status" value="2"/>
</dbReference>
<keyword evidence="1 2" id="KW-0129">CBS domain</keyword>
<sequence>MKREYFVSEIMTRNLITLNINDQLGDAKKIFEEKLIRHIPIVSGKAIIGMLSYVDFLKVSFPDVTLDEKNIETYVYDMFSIEQVMTKNLFMVPPNSTIKEVGMLLAEKAFHALPVVEDDELVGIVTTTDLIKFLVKHMD</sequence>
<evidence type="ECO:0000259" key="3">
    <source>
        <dbReference type="PROSITE" id="PS51371"/>
    </source>
</evidence>
<dbReference type="SMART" id="SM00116">
    <property type="entry name" value="CBS"/>
    <property type="match status" value="2"/>
</dbReference>
<feature type="domain" description="CBS" evidence="3">
    <location>
        <begin position="85"/>
        <end position="139"/>
    </location>
</feature>
<evidence type="ECO:0000256" key="2">
    <source>
        <dbReference type="PROSITE-ProRule" id="PRU00703"/>
    </source>
</evidence>